<dbReference type="OrthoDB" id="4867914at2"/>
<feature type="transmembrane region" description="Helical" evidence="6">
    <location>
        <begin position="93"/>
        <end position="113"/>
    </location>
</feature>
<organism evidence="8 9">
    <name type="scientific">Streptantibioticus cattleyicolor (strain ATCC 35852 / DSM 46488 / JCM 4925 / NBRC 14057 / NRRL 8057)</name>
    <name type="common">Streptomyces cattleya</name>
    <dbReference type="NCBI Taxonomy" id="1003195"/>
    <lineage>
        <taxon>Bacteria</taxon>
        <taxon>Bacillati</taxon>
        <taxon>Actinomycetota</taxon>
        <taxon>Actinomycetes</taxon>
        <taxon>Kitasatosporales</taxon>
        <taxon>Streptomycetaceae</taxon>
        <taxon>Streptantibioticus</taxon>
    </lineage>
</organism>
<dbReference type="GO" id="GO:0046677">
    <property type="term" value="P:response to antibiotic"/>
    <property type="evidence" value="ECO:0007669"/>
    <property type="project" value="UniProtKB-KW"/>
</dbReference>
<evidence type="ECO:0000256" key="5">
    <source>
        <dbReference type="ARBA" id="ARBA00023251"/>
    </source>
</evidence>
<feature type="transmembrane region" description="Helical" evidence="6">
    <location>
        <begin position="180"/>
        <end position="200"/>
    </location>
</feature>
<feature type="transmembrane region" description="Helical" evidence="6">
    <location>
        <begin position="25"/>
        <end position="49"/>
    </location>
</feature>
<dbReference type="AlphaFoldDB" id="F8JV93"/>
<feature type="transmembrane region" description="Helical" evidence="6">
    <location>
        <begin position="449"/>
        <end position="468"/>
    </location>
</feature>
<keyword evidence="4 6" id="KW-0472">Membrane</keyword>
<feature type="transmembrane region" description="Helical" evidence="6">
    <location>
        <begin position="151"/>
        <end position="174"/>
    </location>
</feature>
<feature type="transmembrane region" description="Helical" evidence="6">
    <location>
        <begin position="277"/>
        <end position="298"/>
    </location>
</feature>
<evidence type="ECO:0000256" key="6">
    <source>
        <dbReference type="SAM" id="Phobius"/>
    </source>
</evidence>
<dbReference type="PATRIC" id="fig|1003195.11.peg.2399"/>
<dbReference type="Proteomes" id="UP000007842">
    <property type="component" value="Chromosome"/>
</dbReference>
<dbReference type="Gene3D" id="1.20.1720.10">
    <property type="entry name" value="Multidrug resistance protein D"/>
    <property type="match status" value="1"/>
</dbReference>
<dbReference type="KEGG" id="sct:SCAT_0806"/>
<evidence type="ECO:0000256" key="3">
    <source>
        <dbReference type="ARBA" id="ARBA00022989"/>
    </source>
</evidence>
<accession>G8WYZ1</accession>
<comment type="subcellular location">
    <subcellularLocation>
        <location evidence="1">Cell membrane</location>
        <topology evidence="1">Multi-pass membrane protein</topology>
    </subcellularLocation>
</comment>
<dbReference type="eggNOG" id="COG0477">
    <property type="taxonomic scope" value="Bacteria"/>
</dbReference>
<evidence type="ECO:0000313" key="9">
    <source>
        <dbReference type="Proteomes" id="UP000007842"/>
    </source>
</evidence>
<dbReference type="Pfam" id="PF07690">
    <property type="entry name" value="MFS_1"/>
    <property type="match status" value="1"/>
</dbReference>
<evidence type="ECO:0000256" key="2">
    <source>
        <dbReference type="ARBA" id="ARBA00022692"/>
    </source>
</evidence>
<feature type="transmembrane region" description="Helical" evidence="6">
    <location>
        <begin position="119"/>
        <end position="139"/>
    </location>
</feature>
<name>F8JV93_STREN</name>
<feature type="transmembrane region" description="Helical" evidence="6">
    <location>
        <begin position="343"/>
        <end position="361"/>
    </location>
</feature>
<keyword evidence="9" id="KW-1185">Reference proteome</keyword>
<dbReference type="STRING" id="1003195.SCATT_08060"/>
<keyword evidence="2 6" id="KW-0812">Transmembrane</keyword>
<dbReference type="GO" id="GO:0005886">
    <property type="term" value="C:plasma membrane"/>
    <property type="evidence" value="ECO:0007669"/>
    <property type="project" value="UniProtKB-SubCell"/>
</dbReference>
<evidence type="ECO:0000313" key="8">
    <source>
        <dbReference type="EMBL" id="AEW93177.1"/>
    </source>
</evidence>
<keyword evidence="5" id="KW-0046">Antibiotic resistance</keyword>
<dbReference type="Gene3D" id="1.20.1250.20">
    <property type="entry name" value="MFS general substrate transporter like domains"/>
    <property type="match status" value="1"/>
</dbReference>
<dbReference type="RefSeq" id="WP_014141576.1">
    <property type="nucleotide sequence ID" value="NC_016111.1"/>
</dbReference>
<accession>F8JV93</accession>
<evidence type="ECO:0000256" key="1">
    <source>
        <dbReference type="ARBA" id="ARBA00004651"/>
    </source>
</evidence>
<dbReference type="InterPro" id="IPR020846">
    <property type="entry name" value="MFS_dom"/>
</dbReference>
<evidence type="ECO:0000259" key="7">
    <source>
        <dbReference type="PROSITE" id="PS50850"/>
    </source>
</evidence>
<feature type="transmembrane region" description="Helical" evidence="6">
    <location>
        <begin position="212"/>
        <end position="230"/>
    </location>
</feature>
<feature type="transmembrane region" description="Helical" evidence="6">
    <location>
        <begin position="410"/>
        <end position="429"/>
    </location>
</feature>
<dbReference type="HOGENOM" id="CLU_000960_28_2_11"/>
<dbReference type="InterPro" id="IPR036259">
    <property type="entry name" value="MFS_trans_sf"/>
</dbReference>
<feature type="transmembrane region" description="Helical" evidence="6">
    <location>
        <begin position="236"/>
        <end position="256"/>
    </location>
</feature>
<feature type="transmembrane region" description="Helical" evidence="6">
    <location>
        <begin position="61"/>
        <end position="81"/>
    </location>
</feature>
<proteinExistence type="predicted"/>
<keyword evidence="3 6" id="KW-1133">Transmembrane helix</keyword>
<feature type="domain" description="Major facilitator superfamily (MFS) profile" evidence="7">
    <location>
        <begin position="24"/>
        <end position="472"/>
    </location>
</feature>
<dbReference type="PANTHER" id="PTHR42718:SF49">
    <property type="entry name" value="EXPORT PROTEIN"/>
    <property type="match status" value="1"/>
</dbReference>
<gene>
    <name evidence="8" type="ordered locus">SCATT_08060</name>
</gene>
<dbReference type="SUPFAM" id="SSF103473">
    <property type="entry name" value="MFS general substrate transporter"/>
    <property type="match status" value="1"/>
</dbReference>
<dbReference type="GO" id="GO:0022857">
    <property type="term" value="F:transmembrane transporter activity"/>
    <property type="evidence" value="ECO:0007669"/>
    <property type="project" value="InterPro"/>
</dbReference>
<reference evidence="9" key="1">
    <citation type="submission" date="2011-12" db="EMBL/GenBank/DDBJ databases">
        <title>Complete genome sequence of Streptomyces cattleya strain DSM 46488.</title>
        <authorList>
            <person name="Ou H.-Y."/>
            <person name="Li P."/>
            <person name="Zhao C."/>
            <person name="O'Hagan D."/>
            <person name="Deng Z."/>
        </authorList>
    </citation>
    <scope>NUCLEOTIDE SEQUENCE [LARGE SCALE GENOMIC DNA]</scope>
    <source>
        <strain evidence="9">ATCC 35852 / DSM 46488 / JCM 4925 / NBRC 14057 / NRRL 8057</strain>
    </source>
</reference>
<dbReference type="InterPro" id="IPR011701">
    <property type="entry name" value="MFS"/>
</dbReference>
<feature type="transmembrane region" description="Helical" evidence="6">
    <location>
        <begin position="310"/>
        <end position="331"/>
    </location>
</feature>
<dbReference type="KEGG" id="scy:SCATT_08060"/>
<dbReference type="EMBL" id="CP003219">
    <property type="protein sequence ID" value="AEW93177.1"/>
    <property type="molecule type" value="Genomic_DNA"/>
</dbReference>
<sequence>MTVPISGRRTVPRGRAAAGWRPGPLLAVGVGTLLALTVFTAPLTTLPAVTVTLHAGAAAQSWVLTGTPVGLSAALLTMGSLADNHGRKRIFRLGGWLLALSCLLSAAAPGAALFVAGRVVQGVACAALLAAGLGLIADAHPSGPARVRATGVWGAMVGAGIAVGPLYAAVAAGLGGVRTVYAGLAVLSVAVVALTGSGVPESRGPRARRIDPWGMFALAVGVSALVAGVGEGRSGWGRPVVLALLVLGVVALAVFVRVERRVPEPMLDLALLRSPAFLASSVGALVTGLAVVGLMSYLPTLLTRLTGLAPYATGAVLAIWSGLSVVAALAARRLAPLMSGTTQLMAALLLCAAGQAELYALRAGGAWWELVPGLVVAGVGSGVLNAALARLAVGSVPPDRAAMGSGANNTARYVGSAIGTALTVTLVTGSGGATSRATAAAMAAGGREAVVLSAVLCLAGAVVAGLLGRREAAVAPAPTTAPAPVPRP</sequence>
<protein>
    <submittedName>
        <fullName evidence="8">Transmembrane efflux protein</fullName>
    </submittedName>
</protein>
<feature type="transmembrane region" description="Helical" evidence="6">
    <location>
        <begin position="367"/>
        <end position="389"/>
    </location>
</feature>
<evidence type="ECO:0000256" key="4">
    <source>
        <dbReference type="ARBA" id="ARBA00023136"/>
    </source>
</evidence>
<dbReference type="PROSITE" id="PS50850">
    <property type="entry name" value="MFS"/>
    <property type="match status" value="1"/>
</dbReference>
<dbReference type="PANTHER" id="PTHR42718">
    <property type="entry name" value="MAJOR FACILITATOR SUPERFAMILY MULTIDRUG TRANSPORTER MFSC"/>
    <property type="match status" value="1"/>
</dbReference>